<gene>
    <name evidence="2" type="ORF">AC578_2730</name>
</gene>
<evidence type="ECO:0000313" key="3">
    <source>
        <dbReference type="Proteomes" id="UP000070133"/>
    </source>
</evidence>
<sequence>MLSFVGNPSPVRSVDHGDSTGVSCCSYRQFLADFLKCRSGRCDQFCSMVSIGADDVLRDTDSSRLNAARMPAHQTPVWAMSRMMTSTRQDILHLQNNTCVVQKHRESPMLLSRRKFLQEALQIVCTRQAYADLKPVQIQLFSVMSWMDSWSRPSANSKVPAPLYLSNEDVPYCRTCGRVMNSKKATKTSNEIKYCSDRCRSRKPGALDRRIESTIASMLNNEAGSGIEKTAAKTKLVKGDPRLIVTMDEIEEVIFGSRFDPEKVYGRRKNRKSRAIPLKNGEWKSVDMESETDDETNPEREDENDHVSAAEETDGSIASIPSLPSVDGGVRIRPPQEESEINFAAGGGERGRHEKIEETRDDLQKRREGAKKAEEREMVRRAARRIIIFGVEVPKRETYEKKPTKSKAKGKHAEGDVDDSNTEIRKAEALMAGMVVEPSFAKGNWAVRWRD</sequence>
<reference evidence="2 3" key="1">
    <citation type="submission" date="2015-07" db="EMBL/GenBank/DDBJ databases">
        <title>Comparative genomics of the Sigatoka disease complex on banana suggests a link between parallel evolutionary changes in Pseudocercospora fijiensis and Pseudocercospora eumusae and increased virulence on the banana host.</title>
        <authorList>
            <person name="Chang T.-C."/>
            <person name="Salvucci A."/>
            <person name="Crous P.W."/>
            <person name="Stergiopoulos I."/>
        </authorList>
    </citation>
    <scope>NUCLEOTIDE SEQUENCE [LARGE SCALE GENOMIC DNA]</scope>
    <source>
        <strain evidence="2 3">CBS 114824</strain>
    </source>
</reference>
<keyword evidence="3" id="KW-1185">Reference proteome</keyword>
<organism evidence="2 3">
    <name type="scientific">Pseudocercospora eumusae</name>
    <dbReference type="NCBI Taxonomy" id="321146"/>
    <lineage>
        <taxon>Eukaryota</taxon>
        <taxon>Fungi</taxon>
        <taxon>Dikarya</taxon>
        <taxon>Ascomycota</taxon>
        <taxon>Pezizomycotina</taxon>
        <taxon>Dothideomycetes</taxon>
        <taxon>Dothideomycetidae</taxon>
        <taxon>Mycosphaerellales</taxon>
        <taxon>Mycosphaerellaceae</taxon>
        <taxon>Pseudocercospora</taxon>
    </lineage>
</organism>
<feature type="compositionally biased region" description="Basic and acidic residues" evidence="1">
    <location>
        <begin position="349"/>
        <end position="376"/>
    </location>
</feature>
<dbReference type="Proteomes" id="UP000070133">
    <property type="component" value="Unassembled WGS sequence"/>
</dbReference>
<feature type="compositionally biased region" description="Basic and acidic residues" evidence="1">
    <location>
        <begin position="297"/>
        <end position="309"/>
    </location>
</feature>
<name>A0A139HHB6_9PEZI</name>
<dbReference type="EMBL" id="LFZN01000051">
    <property type="protein sequence ID" value="KXT01744.1"/>
    <property type="molecule type" value="Genomic_DNA"/>
</dbReference>
<protein>
    <submittedName>
        <fullName evidence="2">Uncharacterized protein</fullName>
    </submittedName>
</protein>
<feature type="region of interest" description="Disordered" evidence="1">
    <location>
        <begin position="282"/>
        <end position="376"/>
    </location>
</feature>
<proteinExistence type="predicted"/>
<dbReference type="EMBL" id="LFZN01000051">
    <property type="protein sequence ID" value="KXT01749.1"/>
    <property type="molecule type" value="Genomic_DNA"/>
</dbReference>
<evidence type="ECO:0000256" key="1">
    <source>
        <dbReference type="SAM" id="MobiDB-lite"/>
    </source>
</evidence>
<evidence type="ECO:0000313" key="2">
    <source>
        <dbReference type="EMBL" id="KXT01749.1"/>
    </source>
</evidence>
<comment type="caution">
    <text evidence="2">The sequence shown here is derived from an EMBL/GenBank/DDBJ whole genome shotgun (WGS) entry which is preliminary data.</text>
</comment>
<dbReference type="AlphaFoldDB" id="A0A139HHB6"/>
<feature type="region of interest" description="Disordered" evidence="1">
    <location>
        <begin position="396"/>
        <end position="421"/>
    </location>
</feature>
<dbReference type="OrthoDB" id="431202at2759"/>
<accession>A0A139HHB6</accession>